<keyword evidence="3" id="KW-1185">Reference proteome</keyword>
<protein>
    <recommendedName>
        <fullName evidence="4">DUF3892 domain-containing protein</fullName>
    </recommendedName>
</protein>
<name>A0A9X2KT70_9GAMM</name>
<proteinExistence type="predicted"/>
<reference evidence="2" key="1">
    <citation type="submission" date="2022-05" db="EMBL/GenBank/DDBJ databases">
        <authorList>
            <person name="Sun H.-N."/>
        </authorList>
    </citation>
    <scope>NUCLEOTIDE SEQUENCE</scope>
    <source>
        <strain evidence="2">HB14</strain>
    </source>
</reference>
<dbReference type="Proteomes" id="UP001139319">
    <property type="component" value="Unassembled WGS sequence"/>
</dbReference>
<comment type="caution">
    <text evidence="2">The sequence shown here is derived from an EMBL/GenBank/DDBJ whole genome shotgun (WGS) entry which is preliminary data.</text>
</comment>
<feature type="region of interest" description="Disordered" evidence="1">
    <location>
        <begin position="1"/>
        <end position="28"/>
    </location>
</feature>
<dbReference type="RefSeq" id="WP_253967228.1">
    <property type="nucleotide sequence ID" value="NZ_JAMFTH010000001.1"/>
</dbReference>
<gene>
    <name evidence="2" type="ORF">M6D89_06600</name>
</gene>
<evidence type="ECO:0000313" key="2">
    <source>
        <dbReference type="EMBL" id="MCP8898964.1"/>
    </source>
</evidence>
<evidence type="ECO:0008006" key="4">
    <source>
        <dbReference type="Google" id="ProtNLM"/>
    </source>
</evidence>
<reference evidence="2" key="2">
    <citation type="submission" date="2023-01" db="EMBL/GenBank/DDBJ databases">
        <title>Gilvimarinus xylanilyticus HB14 isolated from Caulerpa lentillifera aquaculture base in Hainan, China.</title>
        <authorList>
            <person name="Zhang Y.-J."/>
        </authorList>
    </citation>
    <scope>NUCLEOTIDE SEQUENCE</scope>
    <source>
        <strain evidence="2">HB14</strain>
    </source>
</reference>
<organism evidence="2 3">
    <name type="scientific">Gilvimarinus xylanilyticus</name>
    <dbReference type="NCBI Taxonomy" id="2944139"/>
    <lineage>
        <taxon>Bacteria</taxon>
        <taxon>Pseudomonadati</taxon>
        <taxon>Pseudomonadota</taxon>
        <taxon>Gammaproteobacteria</taxon>
        <taxon>Cellvibrionales</taxon>
        <taxon>Cellvibrionaceae</taxon>
        <taxon>Gilvimarinus</taxon>
    </lineage>
</organism>
<evidence type="ECO:0000313" key="3">
    <source>
        <dbReference type="Proteomes" id="UP001139319"/>
    </source>
</evidence>
<dbReference type="EMBL" id="JAMFTH010000001">
    <property type="protein sequence ID" value="MCP8898964.1"/>
    <property type="molecule type" value="Genomic_DNA"/>
</dbReference>
<evidence type="ECO:0000256" key="1">
    <source>
        <dbReference type="SAM" id="MobiDB-lite"/>
    </source>
</evidence>
<dbReference type="AlphaFoldDB" id="A0A9X2KT70"/>
<sequence length="70" mass="8056">MSRKRVTVTSESNTGRNQKFHDNYNGNDMTRAKFVKEIERGNYQNYHVRNINGVKTPVSNPDGRDNNNLG</sequence>
<feature type="compositionally biased region" description="Polar residues" evidence="1">
    <location>
        <begin position="7"/>
        <end position="17"/>
    </location>
</feature>
<accession>A0A9X2KT70</accession>